<reference evidence="2 3" key="1">
    <citation type="submission" date="2018-05" db="EMBL/GenBank/DDBJ databases">
        <title>Genetic diversity of glacier-inhabiting Cryobacterium bacteria in China and description of Cryobacterium mengkeensis sp. nov. and Arthrobacter glacialis sp. nov.</title>
        <authorList>
            <person name="Liu Q."/>
            <person name="Xin Y.-H."/>
        </authorList>
    </citation>
    <scope>NUCLEOTIDE SEQUENCE [LARGE SCALE GENOMIC DNA]</scope>
    <source>
        <strain evidence="2 3">LI2</strain>
    </source>
</reference>
<dbReference type="Pfam" id="PF08808">
    <property type="entry name" value="RES"/>
    <property type="match status" value="1"/>
</dbReference>
<evidence type="ECO:0000313" key="3">
    <source>
        <dbReference type="Proteomes" id="UP000247832"/>
    </source>
</evidence>
<dbReference type="InterPro" id="IPR014914">
    <property type="entry name" value="RES_dom"/>
</dbReference>
<dbReference type="SMART" id="SM00953">
    <property type="entry name" value="RES"/>
    <property type="match status" value="1"/>
</dbReference>
<comment type="caution">
    <text evidence="2">The sequence shown here is derived from an EMBL/GenBank/DDBJ whole genome shotgun (WGS) entry which is preliminary data.</text>
</comment>
<accession>A0A2V5L8H4</accession>
<dbReference type="AlphaFoldDB" id="A0A2V5L8H4"/>
<evidence type="ECO:0000259" key="1">
    <source>
        <dbReference type="SMART" id="SM00953"/>
    </source>
</evidence>
<keyword evidence="3" id="KW-1185">Reference proteome</keyword>
<gene>
    <name evidence="2" type="ORF">CVV68_16180</name>
</gene>
<dbReference type="InterPro" id="IPR041206">
    <property type="entry name" value="HEPN/RES_NTD1"/>
</dbReference>
<dbReference type="OrthoDB" id="1425103at2"/>
<name>A0A2V5L8H4_9MICC</name>
<dbReference type="Pfam" id="PF18870">
    <property type="entry name" value="HEPN_RES_NTD1"/>
    <property type="match status" value="1"/>
</dbReference>
<dbReference type="RefSeq" id="WP_110502044.1">
    <property type="nucleotide sequence ID" value="NZ_QJVD01000019.1"/>
</dbReference>
<protein>
    <recommendedName>
        <fullName evidence="1">RES domain-containing protein</fullName>
    </recommendedName>
</protein>
<feature type="domain" description="RES" evidence="1">
    <location>
        <begin position="219"/>
        <end position="378"/>
    </location>
</feature>
<proteinExistence type="predicted"/>
<dbReference type="Proteomes" id="UP000247832">
    <property type="component" value="Unassembled WGS sequence"/>
</dbReference>
<organism evidence="2 3">
    <name type="scientific">Arthrobacter livingstonensis</name>
    <dbReference type="NCBI Taxonomy" id="670078"/>
    <lineage>
        <taxon>Bacteria</taxon>
        <taxon>Bacillati</taxon>
        <taxon>Actinomycetota</taxon>
        <taxon>Actinomycetes</taxon>
        <taxon>Micrococcales</taxon>
        <taxon>Micrococcaceae</taxon>
        <taxon>Arthrobacter</taxon>
    </lineage>
</organism>
<dbReference type="EMBL" id="QJVD01000019">
    <property type="protein sequence ID" value="PYI65943.1"/>
    <property type="molecule type" value="Genomic_DNA"/>
</dbReference>
<evidence type="ECO:0000313" key="2">
    <source>
        <dbReference type="EMBL" id="PYI65943.1"/>
    </source>
</evidence>
<sequence>MSQMDDMEAMYARGYREAEGGICLIHILEPFIVADLESQSVDGKCQICSEVSSAANPIVEFQAVQSIVMELITSHYQPETDSGAIWDGQRYGPEVYDPPDITYDFCTDVFQSEVEDEIIELLVEAFVVDEWTTSDSESLETAQFGWEQFVSDVRFESRFVFLREFSLDSVGAPHRSADFLWSLLPYVDDPSLSLVTEIPAETAFYRGRLVKDRWSTLAGAKALGPAPAEKASPNRMSPEGVPMFYGSATPETAIREIAAHGTLEFARIGAFRNRRALTVLDLTKLPVLPSLFDKSQRRTHGVARFFKQFTENVTEPVRPDGRAHLHYVPTQVVTEFFRWVPKTKIDGIKLPSAQDQSETFVLFLTADHVSDFENVELDGAPKIGVNPGIDKSRKPFINLTELPVVTPLLTLKSEEVHTYKVLRHIEVERVEPGTTPFN</sequence>